<dbReference type="EMBL" id="CADCUK010000206">
    <property type="protein sequence ID" value="CAA9395664.1"/>
    <property type="molecule type" value="Genomic_DNA"/>
</dbReference>
<feature type="compositionally biased region" description="Basic residues" evidence="1">
    <location>
        <begin position="11"/>
        <end position="23"/>
    </location>
</feature>
<dbReference type="AlphaFoldDB" id="A0A6J4NSL6"/>
<sequence length="103" mass="11596">ARDRCRPARAGPRRRGLTRRRPGARGVRAGARPRRSAHADEPPRRSPRRARQVRTRLPDLPERTPQCGDVRAPGRPRLRRGQRGRRDARVGPGGQALRARPGL</sequence>
<feature type="region of interest" description="Disordered" evidence="1">
    <location>
        <begin position="1"/>
        <end position="103"/>
    </location>
</feature>
<feature type="non-terminal residue" evidence="2">
    <location>
        <position position="1"/>
    </location>
</feature>
<evidence type="ECO:0000313" key="2">
    <source>
        <dbReference type="EMBL" id="CAA9395664.1"/>
    </source>
</evidence>
<name>A0A6J4NSL6_9ACTN</name>
<gene>
    <name evidence="2" type="ORF">AVDCRST_MAG47-3115</name>
</gene>
<feature type="compositionally biased region" description="Basic residues" evidence="1">
    <location>
        <begin position="45"/>
        <end position="54"/>
    </location>
</feature>
<feature type="compositionally biased region" description="Basic residues" evidence="1">
    <location>
        <begin position="74"/>
        <end position="83"/>
    </location>
</feature>
<organism evidence="2">
    <name type="scientific">uncultured Nocardioidaceae bacterium</name>
    <dbReference type="NCBI Taxonomy" id="253824"/>
    <lineage>
        <taxon>Bacteria</taxon>
        <taxon>Bacillati</taxon>
        <taxon>Actinomycetota</taxon>
        <taxon>Actinomycetes</taxon>
        <taxon>Propionibacteriales</taxon>
        <taxon>Nocardioidaceae</taxon>
        <taxon>environmental samples</taxon>
    </lineage>
</organism>
<proteinExistence type="predicted"/>
<protein>
    <submittedName>
        <fullName evidence="2">Uncharacterized protein</fullName>
    </submittedName>
</protein>
<evidence type="ECO:0000256" key="1">
    <source>
        <dbReference type="SAM" id="MobiDB-lite"/>
    </source>
</evidence>
<accession>A0A6J4NSL6</accession>
<feature type="non-terminal residue" evidence="2">
    <location>
        <position position="103"/>
    </location>
</feature>
<reference evidence="2" key="1">
    <citation type="submission" date="2020-02" db="EMBL/GenBank/DDBJ databases">
        <authorList>
            <person name="Meier V. D."/>
        </authorList>
    </citation>
    <scope>NUCLEOTIDE SEQUENCE</scope>
    <source>
        <strain evidence="2">AVDCRST_MAG47</strain>
    </source>
</reference>